<evidence type="ECO:0000313" key="1">
    <source>
        <dbReference type="EMBL" id="MBC8317653.1"/>
    </source>
</evidence>
<dbReference type="Pfam" id="PF25159">
    <property type="entry name" value="DUF7826"/>
    <property type="match status" value="1"/>
</dbReference>
<protein>
    <submittedName>
        <fullName evidence="1">Uncharacterized protein</fullName>
    </submittedName>
</protein>
<name>A0A8J6NF37_9BACT</name>
<dbReference type="EMBL" id="JACNJZ010000095">
    <property type="protein sequence ID" value="MBC8317653.1"/>
    <property type="molecule type" value="Genomic_DNA"/>
</dbReference>
<comment type="caution">
    <text evidence="1">The sequence shown here is derived from an EMBL/GenBank/DDBJ whole genome shotgun (WGS) entry which is preliminary data.</text>
</comment>
<proteinExistence type="predicted"/>
<dbReference type="AlphaFoldDB" id="A0A8J6NF37"/>
<organism evidence="1 2">
    <name type="scientific">Candidatus Desulfobia pelagia</name>
    <dbReference type="NCBI Taxonomy" id="2841692"/>
    <lineage>
        <taxon>Bacteria</taxon>
        <taxon>Pseudomonadati</taxon>
        <taxon>Thermodesulfobacteriota</taxon>
        <taxon>Desulfobulbia</taxon>
        <taxon>Desulfobulbales</taxon>
        <taxon>Desulfobulbaceae</taxon>
        <taxon>Candidatus Desulfobia</taxon>
    </lineage>
</organism>
<evidence type="ECO:0000313" key="2">
    <source>
        <dbReference type="Proteomes" id="UP000614424"/>
    </source>
</evidence>
<sequence length="162" mass="18835">MHKEDILTDEALIIEESGEMPEVAYHGAIYYLTRDPDGPSLTLEQQDHLPLKKAVIQRYTTIMIRDLTHENRSKSLYRGLERCICNWQRLKLFSTRENMDISHVRQKTAQELVAFLKMESSDVGKGKYESCVNCSRTDLEEFIRDLGLNMNKIKGLLLKLCR</sequence>
<gene>
    <name evidence="1" type="ORF">H8E41_07075</name>
</gene>
<dbReference type="Proteomes" id="UP000614424">
    <property type="component" value="Unassembled WGS sequence"/>
</dbReference>
<dbReference type="InterPro" id="IPR057148">
    <property type="entry name" value="DUF7826"/>
</dbReference>
<reference evidence="1 2" key="1">
    <citation type="submission" date="2020-08" db="EMBL/GenBank/DDBJ databases">
        <title>Bridging the membrane lipid divide: bacteria of the FCB group superphylum have the potential to synthesize archaeal ether lipids.</title>
        <authorList>
            <person name="Villanueva L."/>
            <person name="Von Meijenfeldt F.A.B."/>
            <person name="Westbye A.B."/>
            <person name="Yadav S."/>
            <person name="Hopmans E.C."/>
            <person name="Dutilh B.E."/>
            <person name="Sinninghe Damste J.S."/>
        </authorList>
    </citation>
    <scope>NUCLEOTIDE SEQUENCE [LARGE SCALE GENOMIC DNA]</scope>
    <source>
        <strain evidence="1">NIOZ-UU47</strain>
    </source>
</reference>
<accession>A0A8J6NF37</accession>